<evidence type="ECO:0008006" key="3">
    <source>
        <dbReference type="Google" id="ProtNLM"/>
    </source>
</evidence>
<evidence type="ECO:0000313" key="1">
    <source>
        <dbReference type="EMBL" id="WLR41850.1"/>
    </source>
</evidence>
<dbReference type="EMBL" id="CP129013">
    <property type="protein sequence ID" value="WLR41850.1"/>
    <property type="molecule type" value="Genomic_DNA"/>
</dbReference>
<evidence type="ECO:0000313" key="2">
    <source>
        <dbReference type="Proteomes" id="UP001197974"/>
    </source>
</evidence>
<keyword evidence="2" id="KW-1185">Reference proteome</keyword>
<accession>A0ABY9JTT9</accession>
<dbReference type="Gene3D" id="3.40.50.300">
    <property type="entry name" value="P-loop containing nucleotide triphosphate hydrolases"/>
    <property type="match status" value="1"/>
</dbReference>
<dbReference type="Proteomes" id="UP001197974">
    <property type="component" value="Chromosome"/>
</dbReference>
<proteinExistence type="predicted"/>
<gene>
    <name evidence="1" type="ORF">LC087_13500</name>
</gene>
<protein>
    <recommendedName>
        <fullName evidence="3">ATPase dynein-related AAA domain-containing protein</fullName>
    </recommendedName>
</protein>
<organism evidence="1 2">
    <name type="scientific">Bacillus carboniphilus</name>
    <dbReference type="NCBI Taxonomy" id="86663"/>
    <lineage>
        <taxon>Bacteria</taxon>
        <taxon>Bacillati</taxon>
        <taxon>Bacillota</taxon>
        <taxon>Bacilli</taxon>
        <taxon>Bacillales</taxon>
        <taxon>Bacillaceae</taxon>
        <taxon>Bacillus</taxon>
    </lineage>
</organism>
<name>A0ABY9JTT9_9BACI</name>
<reference evidence="1 2" key="1">
    <citation type="submission" date="2023-06" db="EMBL/GenBank/DDBJ databases">
        <title>Five Gram-positive bacteria isolated from mangrove sediments in Shenzhen, Guangdong, China.</title>
        <authorList>
            <person name="Yu S."/>
            <person name="Zheng W."/>
            <person name="Huang Y."/>
        </authorList>
    </citation>
    <scope>NUCLEOTIDE SEQUENCE [LARGE SCALE GENOMIC DNA]</scope>
    <source>
        <strain evidence="1 2">SaN35-3</strain>
    </source>
</reference>
<dbReference type="PANTHER" id="PTHR37291:SF1">
    <property type="entry name" value="TYPE IV METHYL-DIRECTED RESTRICTION ENZYME ECOKMCRB SUBUNIT"/>
    <property type="match status" value="1"/>
</dbReference>
<dbReference type="RefSeq" id="WP_306019650.1">
    <property type="nucleotide sequence ID" value="NZ_CP129013.1"/>
</dbReference>
<sequence length="194" mass="22889">MATFFQLLDRNIEGESSYSITVQDNILNALRARMGTYIDEKIKIPTNLYIWATMNSGDQGVQPMDAAFKRRWTFKYLLLDKYKNEVNDKEIFLNFLDVRVSWNGFREVINDFLSNENIPEDKLIGPFFLKNDEFENDEIFVNKILLYLRDDVLRHNPTILFRKSTFSKIVQDYLSDDKKPIFVKEVHEALEGLV</sequence>
<dbReference type="PANTHER" id="PTHR37291">
    <property type="entry name" value="5-METHYLCYTOSINE-SPECIFIC RESTRICTION ENZYME B"/>
    <property type="match status" value="1"/>
</dbReference>
<dbReference type="InterPro" id="IPR027417">
    <property type="entry name" value="P-loop_NTPase"/>
</dbReference>
<dbReference type="InterPro" id="IPR052934">
    <property type="entry name" value="Methyl-DNA_Rec/Restrict_Enz"/>
</dbReference>